<dbReference type="OrthoDB" id="3899426at2759"/>
<organism evidence="2 3">
    <name type="scientific">Elsinoe australis</name>
    <dbReference type="NCBI Taxonomy" id="40998"/>
    <lineage>
        <taxon>Eukaryota</taxon>
        <taxon>Fungi</taxon>
        <taxon>Dikarya</taxon>
        <taxon>Ascomycota</taxon>
        <taxon>Pezizomycotina</taxon>
        <taxon>Dothideomycetes</taxon>
        <taxon>Dothideomycetidae</taxon>
        <taxon>Myriangiales</taxon>
        <taxon>Elsinoaceae</taxon>
        <taxon>Elsinoe</taxon>
    </lineage>
</organism>
<evidence type="ECO:0000313" key="2">
    <source>
        <dbReference type="EMBL" id="PSK46562.1"/>
    </source>
</evidence>
<comment type="caution">
    <text evidence="2">The sequence shown here is derived from an EMBL/GenBank/DDBJ whole genome shotgun (WGS) entry which is preliminary data.</text>
</comment>
<evidence type="ECO:0000256" key="1">
    <source>
        <dbReference type="SAM" id="SignalP"/>
    </source>
</evidence>
<keyword evidence="1" id="KW-0732">Signal</keyword>
<reference evidence="2 3" key="1">
    <citation type="submission" date="2017-05" db="EMBL/GenBank/DDBJ databases">
        <title>Draft genome sequence of Elsinoe australis.</title>
        <authorList>
            <person name="Cheng Q."/>
        </authorList>
    </citation>
    <scope>NUCLEOTIDE SEQUENCE [LARGE SCALE GENOMIC DNA]</scope>
    <source>
        <strain evidence="2 3">NL1</strain>
    </source>
</reference>
<evidence type="ECO:0000313" key="3">
    <source>
        <dbReference type="Proteomes" id="UP000243723"/>
    </source>
</evidence>
<protein>
    <submittedName>
        <fullName evidence="2">Uncharacterized protein</fullName>
    </submittedName>
</protein>
<keyword evidence="3" id="KW-1185">Reference proteome</keyword>
<dbReference type="EMBL" id="NHZQ01000236">
    <property type="protein sequence ID" value="PSK46562.1"/>
    <property type="molecule type" value="Genomic_DNA"/>
</dbReference>
<feature type="chain" id="PRO_5015131233" evidence="1">
    <location>
        <begin position="22"/>
        <end position="193"/>
    </location>
</feature>
<proteinExistence type="predicted"/>
<dbReference type="Proteomes" id="UP000243723">
    <property type="component" value="Unassembled WGS sequence"/>
</dbReference>
<sequence length="193" mass="20948">MHGIWFYSLLLSPLYLQSVLAAPPGPLGSCFASLLLIPDCARQAEAVGPDVNAQNEEAIQCILDNVVAETRAQRVGKTYPIDFVRINPSQPDNGAIVLFNKPASGPPVPFVTATVTETGAPGGTIVSSLKFWRRQGYSAVVAGILTRPYDDIVADIFEFVPTLPEINGQTVRTEMRRRIPFWGFTTTGLTCKP</sequence>
<dbReference type="AlphaFoldDB" id="A0A2P7ZEC9"/>
<accession>A0A2P7ZEC9</accession>
<gene>
    <name evidence="2" type="ORF">B9Z65_5530</name>
</gene>
<feature type="signal peptide" evidence="1">
    <location>
        <begin position="1"/>
        <end position="21"/>
    </location>
</feature>
<name>A0A2P7ZEC9_9PEZI</name>